<dbReference type="AlphaFoldDB" id="A0A7Y9YG82"/>
<gene>
    <name evidence="1" type="ORF">BKA05_003108</name>
</gene>
<name>A0A7Y9YG82_9ACTN</name>
<sequence length="201" mass="22467">MIADWPPSEPFDEREPWPPLLPSRAAVGFVAVGIEGLGNARAMAALWSDQALDDAHRYYQAARQCAWANWAIERAEDWSPSGEQFSGWVEAMWMAGCRLLISAHLAQQWVRLADPDVAEVPGLRRARNAIEHLHEADVDSDQVIATTMVGDDGKERAWDIQRLPEGHLIFGMGKKPLESVFDAVSLEEIVAFAREHGNRRT</sequence>
<comment type="caution">
    <text evidence="1">The sequence shown here is derived from an EMBL/GenBank/DDBJ whole genome shotgun (WGS) entry which is preliminary data.</text>
</comment>
<keyword evidence="2" id="KW-1185">Reference proteome</keyword>
<evidence type="ECO:0000313" key="2">
    <source>
        <dbReference type="Proteomes" id="UP000537326"/>
    </source>
</evidence>
<organism evidence="1 2">
    <name type="scientific">Nocardioides marinus</name>
    <dbReference type="NCBI Taxonomy" id="374514"/>
    <lineage>
        <taxon>Bacteria</taxon>
        <taxon>Bacillati</taxon>
        <taxon>Actinomycetota</taxon>
        <taxon>Actinomycetes</taxon>
        <taxon>Propionibacteriales</taxon>
        <taxon>Nocardioidaceae</taxon>
        <taxon>Nocardioides</taxon>
    </lineage>
</organism>
<protein>
    <submittedName>
        <fullName evidence="1">Uncharacterized protein</fullName>
    </submittedName>
</protein>
<proteinExistence type="predicted"/>
<dbReference type="Proteomes" id="UP000537326">
    <property type="component" value="Unassembled WGS sequence"/>
</dbReference>
<reference evidence="1 2" key="1">
    <citation type="submission" date="2020-07" db="EMBL/GenBank/DDBJ databases">
        <title>Sequencing the genomes of 1000 actinobacteria strains.</title>
        <authorList>
            <person name="Klenk H.-P."/>
        </authorList>
    </citation>
    <scope>NUCLEOTIDE SEQUENCE [LARGE SCALE GENOMIC DNA]</scope>
    <source>
        <strain evidence="1 2">DSM 18248</strain>
    </source>
</reference>
<dbReference type="EMBL" id="JACBZI010000001">
    <property type="protein sequence ID" value="NYI11593.1"/>
    <property type="molecule type" value="Genomic_DNA"/>
</dbReference>
<dbReference type="RefSeq" id="WP_179532261.1">
    <property type="nucleotide sequence ID" value="NZ_BAAAPP010000006.1"/>
</dbReference>
<accession>A0A7Y9YG82</accession>
<evidence type="ECO:0000313" key="1">
    <source>
        <dbReference type="EMBL" id="NYI11593.1"/>
    </source>
</evidence>